<dbReference type="InterPro" id="IPR003154">
    <property type="entry name" value="S1/P1nuclease"/>
</dbReference>
<dbReference type="InterPro" id="IPR008947">
    <property type="entry name" value="PLipase_C/P1_nuclease_dom_sf"/>
</dbReference>
<evidence type="ECO:0000256" key="4">
    <source>
        <dbReference type="ARBA" id="ARBA00022801"/>
    </source>
</evidence>
<dbReference type="eggNOG" id="ENOG502Z82C">
    <property type="taxonomic scope" value="Bacteria"/>
</dbReference>
<name>Q01U80_SOLUE</name>
<dbReference type="GO" id="GO:0046872">
    <property type="term" value="F:metal ion binding"/>
    <property type="evidence" value="ECO:0007669"/>
    <property type="project" value="UniProtKB-KW"/>
</dbReference>
<dbReference type="KEGG" id="sus:Acid_5845"/>
<proteinExistence type="predicted"/>
<dbReference type="HOGENOM" id="CLU_044365_3_0_0"/>
<evidence type="ECO:0000256" key="1">
    <source>
        <dbReference type="ARBA" id="ARBA00022722"/>
    </source>
</evidence>
<evidence type="ECO:0000256" key="3">
    <source>
        <dbReference type="ARBA" id="ARBA00022759"/>
    </source>
</evidence>
<dbReference type="SUPFAM" id="SSF48537">
    <property type="entry name" value="Phospholipase C/P1 nuclease"/>
    <property type="match status" value="1"/>
</dbReference>
<dbReference type="InParanoid" id="Q01U80"/>
<dbReference type="Pfam" id="PF02265">
    <property type="entry name" value="S1-P1_nuclease"/>
    <property type="match status" value="1"/>
</dbReference>
<keyword evidence="6" id="KW-0325">Glycoprotein</keyword>
<evidence type="ECO:0000256" key="5">
    <source>
        <dbReference type="ARBA" id="ARBA00023157"/>
    </source>
</evidence>
<keyword evidence="3" id="KW-0255">Endonuclease</keyword>
<dbReference type="OrthoDB" id="267579at2"/>
<evidence type="ECO:0000256" key="2">
    <source>
        <dbReference type="ARBA" id="ARBA00022723"/>
    </source>
</evidence>
<dbReference type="GO" id="GO:0006308">
    <property type="term" value="P:DNA catabolic process"/>
    <property type="evidence" value="ECO:0007669"/>
    <property type="project" value="InterPro"/>
</dbReference>
<gene>
    <name evidence="7" type="ordered locus">Acid_5845</name>
</gene>
<protein>
    <submittedName>
        <fullName evidence="7">S1/P1 nuclease</fullName>
    </submittedName>
</protein>
<keyword evidence="5" id="KW-1015">Disulfide bond</keyword>
<organism evidence="7">
    <name type="scientific">Solibacter usitatus (strain Ellin6076)</name>
    <dbReference type="NCBI Taxonomy" id="234267"/>
    <lineage>
        <taxon>Bacteria</taxon>
        <taxon>Pseudomonadati</taxon>
        <taxon>Acidobacteriota</taxon>
        <taxon>Terriglobia</taxon>
        <taxon>Bryobacterales</taxon>
        <taxon>Solibacteraceae</taxon>
        <taxon>Candidatus Solibacter</taxon>
    </lineage>
</organism>
<dbReference type="GO" id="GO:0004519">
    <property type="term" value="F:endonuclease activity"/>
    <property type="evidence" value="ECO:0007669"/>
    <property type="project" value="UniProtKB-KW"/>
</dbReference>
<dbReference type="AlphaFoldDB" id="Q01U80"/>
<dbReference type="GO" id="GO:0016788">
    <property type="term" value="F:hydrolase activity, acting on ester bonds"/>
    <property type="evidence" value="ECO:0007669"/>
    <property type="project" value="InterPro"/>
</dbReference>
<dbReference type="CDD" id="cd11010">
    <property type="entry name" value="S1-P1_nuclease"/>
    <property type="match status" value="1"/>
</dbReference>
<dbReference type="PANTHER" id="PTHR33146">
    <property type="entry name" value="ENDONUCLEASE 4"/>
    <property type="match status" value="1"/>
</dbReference>
<reference evidence="7" key="1">
    <citation type="submission" date="2006-10" db="EMBL/GenBank/DDBJ databases">
        <title>Complete sequence of Solibacter usitatus Ellin6076.</title>
        <authorList>
            <consortium name="US DOE Joint Genome Institute"/>
            <person name="Copeland A."/>
            <person name="Lucas S."/>
            <person name="Lapidus A."/>
            <person name="Barry K."/>
            <person name="Detter J.C."/>
            <person name="Glavina del Rio T."/>
            <person name="Hammon N."/>
            <person name="Israni S."/>
            <person name="Dalin E."/>
            <person name="Tice H."/>
            <person name="Pitluck S."/>
            <person name="Thompson L.S."/>
            <person name="Brettin T."/>
            <person name="Bruce D."/>
            <person name="Han C."/>
            <person name="Tapia R."/>
            <person name="Gilna P."/>
            <person name="Schmutz J."/>
            <person name="Larimer F."/>
            <person name="Land M."/>
            <person name="Hauser L."/>
            <person name="Kyrpides N."/>
            <person name="Mikhailova N."/>
            <person name="Janssen P.H."/>
            <person name="Kuske C.R."/>
            <person name="Richardson P."/>
        </authorList>
    </citation>
    <scope>NUCLEOTIDE SEQUENCE</scope>
    <source>
        <strain evidence="7">Ellin6076</strain>
    </source>
</reference>
<keyword evidence="1" id="KW-0540">Nuclease</keyword>
<evidence type="ECO:0000256" key="6">
    <source>
        <dbReference type="ARBA" id="ARBA00023180"/>
    </source>
</evidence>
<keyword evidence="2" id="KW-0479">Metal-binding</keyword>
<dbReference type="Gene3D" id="1.10.575.10">
    <property type="entry name" value="P1 Nuclease"/>
    <property type="match status" value="1"/>
</dbReference>
<dbReference type="EMBL" id="CP000473">
    <property type="protein sequence ID" value="ABJ86790.1"/>
    <property type="molecule type" value="Genomic_DNA"/>
</dbReference>
<dbReference type="STRING" id="234267.Acid_5845"/>
<accession>Q01U80</accession>
<evidence type="ECO:0000313" key="7">
    <source>
        <dbReference type="EMBL" id="ABJ86790.1"/>
    </source>
</evidence>
<sequence precursor="true">MRRLVAIVWLCGSLPAFGWGPEGHSLIARLAAARLTPAAAAKVAEILGPGNTLASISSWADSVRRARAESGPWHYVDIPINKPHLDMERDCPKGDCVIAKIEDFEKVLVNPAATPVQRKEALMFIVHFVGDMHQPLHCSDNKDKGGNDVKLEFFGRPSNLHSVWDSGLLGRMGAEDALFATLNRDLTPKRARKFEKGTVENWADQIHKAAQKTTYGRLPKSTAGVPPKIDAHYEHEADELIRIELEKGGARLAKVLNATLR</sequence>
<dbReference type="PANTHER" id="PTHR33146:SF26">
    <property type="entry name" value="ENDONUCLEASE 4"/>
    <property type="match status" value="1"/>
</dbReference>
<keyword evidence="4" id="KW-0378">Hydrolase</keyword>
<dbReference type="GO" id="GO:0003676">
    <property type="term" value="F:nucleic acid binding"/>
    <property type="evidence" value="ECO:0007669"/>
    <property type="project" value="InterPro"/>
</dbReference>